<protein>
    <submittedName>
        <fullName evidence="1">Uncharacterized protein</fullName>
    </submittedName>
</protein>
<gene>
    <name evidence="1" type="ORF">AVEN_231622_1</name>
</gene>
<reference evidence="1 2" key="1">
    <citation type="journal article" date="2019" name="Sci. Rep.">
        <title>Orb-weaving spider Araneus ventricosus genome elucidates the spidroin gene catalogue.</title>
        <authorList>
            <person name="Kono N."/>
            <person name="Nakamura H."/>
            <person name="Ohtoshi R."/>
            <person name="Moran D.A.P."/>
            <person name="Shinohara A."/>
            <person name="Yoshida Y."/>
            <person name="Fujiwara M."/>
            <person name="Mori M."/>
            <person name="Tomita M."/>
            <person name="Arakawa K."/>
        </authorList>
    </citation>
    <scope>NUCLEOTIDE SEQUENCE [LARGE SCALE GENOMIC DNA]</scope>
</reference>
<name>A0A4Y2QSV1_ARAVE</name>
<keyword evidence="2" id="KW-1185">Reference proteome</keyword>
<accession>A0A4Y2QSV1</accession>
<evidence type="ECO:0000313" key="1">
    <source>
        <dbReference type="EMBL" id="GBN66391.1"/>
    </source>
</evidence>
<proteinExistence type="predicted"/>
<dbReference type="EMBL" id="BGPR01014716">
    <property type="protein sequence ID" value="GBN66391.1"/>
    <property type="molecule type" value="Genomic_DNA"/>
</dbReference>
<dbReference type="Proteomes" id="UP000499080">
    <property type="component" value="Unassembled WGS sequence"/>
</dbReference>
<evidence type="ECO:0000313" key="2">
    <source>
        <dbReference type="Proteomes" id="UP000499080"/>
    </source>
</evidence>
<dbReference type="AlphaFoldDB" id="A0A4Y2QSV1"/>
<sequence>MPIVRTVSQQVEDFCGLSFTTSEHHTDATDSRILRDKENAQKLVGWFESHNPFPASDFVMSISTGILGDETINCHRAFESGNSLMSCIVGKNLEEVKFVRKKYIDASPRT</sequence>
<organism evidence="1 2">
    <name type="scientific">Araneus ventricosus</name>
    <name type="common">Orbweaver spider</name>
    <name type="synonym">Epeira ventricosa</name>
    <dbReference type="NCBI Taxonomy" id="182803"/>
    <lineage>
        <taxon>Eukaryota</taxon>
        <taxon>Metazoa</taxon>
        <taxon>Ecdysozoa</taxon>
        <taxon>Arthropoda</taxon>
        <taxon>Chelicerata</taxon>
        <taxon>Arachnida</taxon>
        <taxon>Araneae</taxon>
        <taxon>Araneomorphae</taxon>
        <taxon>Entelegynae</taxon>
        <taxon>Araneoidea</taxon>
        <taxon>Araneidae</taxon>
        <taxon>Araneus</taxon>
    </lineage>
</organism>
<comment type="caution">
    <text evidence="1">The sequence shown here is derived from an EMBL/GenBank/DDBJ whole genome shotgun (WGS) entry which is preliminary data.</text>
</comment>
<dbReference type="OrthoDB" id="7192102at2759"/>